<dbReference type="RefSeq" id="WP_289270134.1">
    <property type="nucleotide sequence ID" value="NZ_OX365700.1"/>
</dbReference>
<evidence type="ECO:0000256" key="4">
    <source>
        <dbReference type="SAM" id="MobiDB-lite"/>
    </source>
</evidence>
<evidence type="ECO:0000256" key="2">
    <source>
        <dbReference type="ARBA" id="ARBA00023125"/>
    </source>
</evidence>
<dbReference type="GO" id="GO:0042026">
    <property type="term" value="P:protein refolding"/>
    <property type="evidence" value="ECO:0007669"/>
    <property type="project" value="TreeGrafter"/>
</dbReference>
<dbReference type="InterPro" id="IPR001623">
    <property type="entry name" value="DnaJ_domain"/>
</dbReference>
<dbReference type="PROSITE" id="PS00636">
    <property type="entry name" value="DNAJ_1"/>
    <property type="match status" value="1"/>
</dbReference>
<dbReference type="KEGG" id="nti:DNFV4_03597"/>
<dbReference type="AlphaFoldDB" id="A0AA86N1X8"/>
<evidence type="ECO:0000313" key="6">
    <source>
        <dbReference type="EMBL" id="CAI4033164.1"/>
    </source>
</evidence>
<keyword evidence="1" id="KW-0963">Cytoplasm</keyword>
<feature type="domain" description="J" evidence="5">
    <location>
        <begin position="7"/>
        <end position="74"/>
    </location>
</feature>
<dbReference type="SMART" id="SM00271">
    <property type="entry name" value="DnaJ"/>
    <property type="match status" value="1"/>
</dbReference>
<evidence type="ECO:0000256" key="1">
    <source>
        <dbReference type="ARBA" id="ARBA00022490"/>
    </source>
</evidence>
<dbReference type="Gene3D" id="1.10.287.110">
    <property type="entry name" value="DnaJ domain"/>
    <property type="match status" value="1"/>
</dbReference>
<name>A0AA86N1X8_9BACT</name>
<evidence type="ECO:0000259" key="5">
    <source>
        <dbReference type="PROSITE" id="PS50076"/>
    </source>
</evidence>
<keyword evidence="7" id="KW-1185">Reference proteome</keyword>
<dbReference type="Gene3D" id="2.60.260.20">
    <property type="entry name" value="Urease metallochaperone UreE, N-terminal domain"/>
    <property type="match status" value="2"/>
</dbReference>
<dbReference type="SUPFAM" id="SSF49493">
    <property type="entry name" value="HSP40/DnaJ peptide-binding domain"/>
    <property type="match status" value="2"/>
</dbReference>
<keyword evidence="3" id="KW-0143">Chaperone</keyword>
<dbReference type="GO" id="GO:0005737">
    <property type="term" value="C:cytoplasm"/>
    <property type="evidence" value="ECO:0007669"/>
    <property type="project" value="TreeGrafter"/>
</dbReference>
<dbReference type="SUPFAM" id="SSF46565">
    <property type="entry name" value="Chaperone J-domain"/>
    <property type="match status" value="1"/>
</dbReference>
<dbReference type="Pfam" id="PF00226">
    <property type="entry name" value="DnaJ"/>
    <property type="match status" value="1"/>
</dbReference>
<evidence type="ECO:0000313" key="7">
    <source>
        <dbReference type="Proteomes" id="UP001179121"/>
    </source>
</evidence>
<dbReference type="CDD" id="cd06257">
    <property type="entry name" value="DnaJ"/>
    <property type="match status" value="1"/>
</dbReference>
<reference evidence="6" key="1">
    <citation type="submission" date="2022-10" db="EMBL/GenBank/DDBJ databases">
        <authorList>
            <person name="Koch H."/>
        </authorList>
    </citation>
    <scope>NUCLEOTIDE SEQUENCE</scope>
    <source>
        <strain evidence="6">DNF</strain>
    </source>
</reference>
<dbReference type="InterPro" id="IPR002939">
    <property type="entry name" value="DnaJ_C"/>
</dbReference>
<dbReference type="EMBL" id="OX365700">
    <property type="protein sequence ID" value="CAI4033164.1"/>
    <property type="molecule type" value="Genomic_DNA"/>
</dbReference>
<dbReference type="InterPro" id="IPR036869">
    <property type="entry name" value="J_dom_sf"/>
</dbReference>
<evidence type="ECO:0000256" key="3">
    <source>
        <dbReference type="ARBA" id="ARBA00023186"/>
    </source>
</evidence>
<proteinExistence type="predicted"/>
<accession>A0AA86N1X8</accession>
<sequence>MATTQRDFYDILGVPRGASADEIKKAYRRLARQYHPDLHTGTKKTDMERKFKELNEAHEVLSDPDKRKKYDQYGHRWQEAEAYEKARQQARESGFGGTRQDEGFEYQFGGGDFSDLFESFFGRGGRTSRQGGPRGSAPGQDTETVVQLTLQEVLNGTTKRVQMMEQGVNGRLEAKTIDVRIPAGVQDGTRVRVPGKGQPGFNGGKRGDLYLHVHIQDDPVFRRQGSDIHVTLPVWPWEAVLGAEVTAPTLADPVKVRVPAGSRADSKLRLKGKGLPTASGGHGDLFYTLQIVVPSSPSDDERKLYEQLNRISHPDPRAELIRLTRRHA</sequence>
<dbReference type="PANTHER" id="PTHR43096:SF52">
    <property type="entry name" value="DNAJ HOMOLOG 1, MITOCHONDRIAL-RELATED"/>
    <property type="match status" value="1"/>
</dbReference>
<dbReference type="PANTHER" id="PTHR43096">
    <property type="entry name" value="DNAJ HOMOLOG 1, MITOCHONDRIAL-RELATED"/>
    <property type="match status" value="1"/>
</dbReference>
<dbReference type="CDD" id="cd10747">
    <property type="entry name" value="DnaJ_C"/>
    <property type="match status" value="1"/>
</dbReference>
<dbReference type="Pfam" id="PF01556">
    <property type="entry name" value="DnaJ_C"/>
    <property type="match status" value="1"/>
</dbReference>
<dbReference type="FunFam" id="2.60.260.20:FF:000013">
    <property type="entry name" value="DnaJ subfamily B member 11"/>
    <property type="match status" value="1"/>
</dbReference>
<dbReference type="FunFam" id="2.60.260.20:FF:000008">
    <property type="entry name" value="Curved DNA-binding protein"/>
    <property type="match status" value="1"/>
</dbReference>
<dbReference type="InterPro" id="IPR018253">
    <property type="entry name" value="DnaJ_domain_CS"/>
</dbReference>
<protein>
    <submittedName>
        <fullName evidence="6">Curved DNA-binding protein</fullName>
    </submittedName>
</protein>
<feature type="region of interest" description="Disordered" evidence="4">
    <location>
        <begin position="122"/>
        <end position="142"/>
    </location>
</feature>
<gene>
    <name evidence="6" type="ORF">DNFV4_03597</name>
</gene>
<dbReference type="InterPro" id="IPR008971">
    <property type="entry name" value="HSP40/DnaJ_pept-bd"/>
</dbReference>
<dbReference type="PRINTS" id="PR00625">
    <property type="entry name" value="JDOMAIN"/>
</dbReference>
<dbReference type="PROSITE" id="PS50076">
    <property type="entry name" value="DNAJ_2"/>
    <property type="match status" value="1"/>
</dbReference>
<keyword evidence="2 6" id="KW-0238">DNA-binding</keyword>
<dbReference type="GO" id="GO:0003677">
    <property type="term" value="F:DNA binding"/>
    <property type="evidence" value="ECO:0007669"/>
    <property type="project" value="UniProtKB-KW"/>
</dbReference>
<organism evidence="6 7">
    <name type="scientific">Nitrospira tepida</name>
    <dbReference type="NCBI Taxonomy" id="2973512"/>
    <lineage>
        <taxon>Bacteria</taxon>
        <taxon>Pseudomonadati</taxon>
        <taxon>Nitrospirota</taxon>
        <taxon>Nitrospiria</taxon>
        <taxon>Nitrospirales</taxon>
        <taxon>Nitrospiraceae</taxon>
        <taxon>Nitrospira</taxon>
    </lineage>
</organism>
<dbReference type="Proteomes" id="UP001179121">
    <property type="component" value="Chromosome"/>
</dbReference>
<dbReference type="GO" id="GO:0051082">
    <property type="term" value="F:unfolded protein binding"/>
    <property type="evidence" value="ECO:0007669"/>
    <property type="project" value="InterPro"/>
</dbReference>